<dbReference type="GeneID" id="37023121"/>
<accession>A0A316VLV9</accession>
<proteinExistence type="inferred from homology"/>
<name>A0A316VLV9_9BASI</name>
<evidence type="ECO:0000313" key="9">
    <source>
        <dbReference type="Proteomes" id="UP000245771"/>
    </source>
</evidence>
<reference evidence="8 9" key="1">
    <citation type="journal article" date="2018" name="Mol. Biol. Evol.">
        <title>Broad Genomic Sampling Reveals a Smut Pathogenic Ancestry of the Fungal Clade Ustilaginomycotina.</title>
        <authorList>
            <person name="Kijpornyongpan T."/>
            <person name="Mondo S.J."/>
            <person name="Barry K."/>
            <person name="Sandor L."/>
            <person name="Lee J."/>
            <person name="Lipzen A."/>
            <person name="Pangilinan J."/>
            <person name="LaButti K."/>
            <person name="Hainaut M."/>
            <person name="Henrissat B."/>
            <person name="Grigoriev I.V."/>
            <person name="Spatafora J.W."/>
            <person name="Aime M.C."/>
        </authorList>
    </citation>
    <scope>NUCLEOTIDE SEQUENCE [LARGE SCALE GENOMIC DNA]</scope>
    <source>
        <strain evidence="8 9">MCA 3882</strain>
    </source>
</reference>
<comment type="similarity">
    <text evidence="1">Belongs to the ATG10 family.</text>
</comment>
<keyword evidence="4" id="KW-0833">Ubl conjugation pathway</keyword>
<keyword evidence="5" id="KW-0653">Protein transport</keyword>
<evidence type="ECO:0000256" key="2">
    <source>
        <dbReference type="ARBA" id="ARBA00021099"/>
    </source>
</evidence>
<keyword evidence="3" id="KW-0808">Transferase</keyword>
<dbReference type="PANTHER" id="PTHR14957:SF1">
    <property type="entry name" value="UBIQUITIN-LIKE-CONJUGATING ENZYME ATG10"/>
    <property type="match status" value="1"/>
</dbReference>
<dbReference type="InParanoid" id="A0A316VLV9"/>
<dbReference type="GO" id="GO:0005829">
    <property type="term" value="C:cytosol"/>
    <property type="evidence" value="ECO:0007669"/>
    <property type="project" value="TreeGrafter"/>
</dbReference>
<dbReference type="OrthoDB" id="4089664at2759"/>
<protein>
    <recommendedName>
        <fullName evidence="2">Ubiquitin-like-conjugating enzyme ATG10</fullName>
    </recommendedName>
    <alternativeName>
        <fullName evidence="7">Autophagy-related protein 10</fullName>
    </alternativeName>
</protein>
<dbReference type="AlphaFoldDB" id="A0A316VLV9"/>
<dbReference type="GO" id="GO:0015031">
    <property type="term" value="P:protein transport"/>
    <property type="evidence" value="ECO:0007669"/>
    <property type="project" value="UniProtKB-KW"/>
</dbReference>
<evidence type="ECO:0000256" key="1">
    <source>
        <dbReference type="ARBA" id="ARBA00005696"/>
    </source>
</evidence>
<keyword evidence="5" id="KW-0813">Transport</keyword>
<dbReference type="GO" id="GO:0000045">
    <property type="term" value="P:autophagosome assembly"/>
    <property type="evidence" value="ECO:0007669"/>
    <property type="project" value="TreeGrafter"/>
</dbReference>
<dbReference type="Pfam" id="PF03987">
    <property type="entry name" value="Autophagy_act_C"/>
    <property type="match status" value="1"/>
</dbReference>
<dbReference type="InterPro" id="IPR007135">
    <property type="entry name" value="Atg3/Atg10"/>
</dbReference>
<evidence type="ECO:0000256" key="4">
    <source>
        <dbReference type="ARBA" id="ARBA00022786"/>
    </source>
</evidence>
<dbReference type="GO" id="GO:0032446">
    <property type="term" value="P:protein modification by small protein conjugation"/>
    <property type="evidence" value="ECO:0007669"/>
    <property type="project" value="TreeGrafter"/>
</dbReference>
<keyword evidence="6" id="KW-0072">Autophagy</keyword>
<evidence type="ECO:0000256" key="5">
    <source>
        <dbReference type="ARBA" id="ARBA00022927"/>
    </source>
</evidence>
<keyword evidence="9" id="KW-1185">Reference proteome</keyword>
<organism evidence="8 9">
    <name type="scientific">Meira miltonrushii</name>
    <dbReference type="NCBI Taxonomy" id="1280837"/>
    <lineage>
        <taxon>Eukaryota</taxon>
        <taxon>Fungi</taxon>
        <taxon>Dikarya</taxon>
        <taxon>Basidiomycota</taxon>
        <taxon>Ustilaginomycotina</taxon>
        <taxon>Exobasidiomycetes</taxon>
        <taxon>Exobasidiales</taxon>
        <taxon>Brachybasidiaceae</taxon>
        <taxon>Meira</taxon>
    </lineage>
</organism>
<gene>
    <name evidence="8" type="ORF">FA14DRAFT_183768</name>
</gene>
<evidence type="ECO:0000256" key="6">
    <source>
        <dbReference type="ARBA" id="ARBA00023006"/>
    </source>
</evidence>
<dbReference type="GO" id="GO:0000422">
    <property type="term" value="P:autophagy of mitochondrion"/>
    <property type="evidence" value="ECO:0007669"/>
    <property type="project" value="TreeGrafter"/>
</dbReference>
<evidence type="ECO:0000256" key="3">
    <source>
        <dbReference type="ARBA" id="ARBA00022679"/>
    </source>
</evidence>
<sequence length="297" mass="32941">MPPFSDGKVAVSAKEDETIEIVVKKRRDFYQITQSSLSLKGTLYPNQEHIQADRSCYQGGRLIACRSWTHMAEQDEAGTDDGTAKSHLSRDKFAEGAIAYIEANSHFQSDSDYDNVGKHLYSRGWQWKQGKFPPFTQHMARAGIVTGVRLPSDHPEDDTLDELSIAEDFDAGTKIGPLAATILHVHQTIVFSSTWNVPVMYIEASKNDGSIVPVNDLLRSTIFHIQPNTHDQDASNATFPIISIGENPANGHGCAYLHPCQTATSIAILLEEKAVSPMEYLETFVMLCSDVVEMRLQ</sequence>
<dbReference type="RefSeq" id="XP_025358576.1">
    <property type="nucleotide sequence ID" value="XM_025501340.1"/>
</dbReference>
<evidence type="ECO:0000256" key="7">
    <source>
        <dbReference type="ARBA" id="ARBA00029833"/>
    </source>
</evidence>
<evidence type="ECO:0000313" key="8">
    <source>
        <dbReference type="EMBL" id="PWN38274.1"/>
    </source>
</evidence>
<dbReference type="Gene3D" id="3.30.1460.50">
    <property type="match status" value="1"/>
</dbReference>
<dbReference type="Proteomes" id="UP000245771">
    <property type="component" value="Unassembled WGS sequence"/>
</dbReference>
<dbReference type="GO" id="GO:0061651">
    <property type="term" value="F:Atg12 conjugating enzyme activity"/>
    <property type="evidence" value="ECO:0007669"/>
    <property type="project" value="TreeGrafter"/>
</dbReference>
<dbReference type="EMBL" id="KZ819602">
    <property type="protein sequence ID" value="PWN38274.1"/>
    <property type="molecule type" value="Genomic_DNA"/>
</dbReference>
<dbReference type="PANTHER" id="PTHR14957">
    <property type="entry name" value="UBIQUITIN-LIKE-CONJUGATING ENZYME ATG10"/>
    <property type="match status" value="1"/>
</dbReference>